<feature type="non-terminal residue" evidence="1">
    <location>
        <position position="96"/>
    </location>
</feature>
<proteinExistence type="predicted"/>
<gene>
    <name evidence="1" type="ORF">LYPA_23C020192</name>
</gene>
<organism evidence="1 2">
    <name type="scientific">Lynx pardinus</name>
    <name type="common">Iberian lynx</name>
    <name type="synonym">Felis pardina</name>
    <dbReference type="NCBI Taxonomy" id="191816"/>
    <lineage>
        <taxon>Eukaryota</taxon>
        <taxon>Metazoa</taxon>
        <taxon>Chordata</taxon>
        <taxon>Craniata</taxon>
        <taxon>Vertebrata</taxon>
        <taxon>Euteleostomi</taxon>
        <taxon>Mammalia</taxon>
        <taxon>Eutheria</taxon>
        <taxon>Laurasiatheria</taxon>
        <taxon>Carnivora</taxon>
        <taxon>Feliformia</taxon>
        <taxon>Felidae</taxon>
        <taxon>Felinae</taxon>
        <taxon>Lynx</taxon>
    </lineage>
</organism>
<reference evidence="1 2" key="1">
    <citation type="submission" date="2019-01" db="EMBL/GenBank/DDBJ databases">
        <authorList>
            <person name="Alioto T."/>
            <person name="Alioto T."/>
        </authorList>
    </citation>
    <scope>NUCLEOTIDE SEQUENCE [LARGE SCALE GENOMIC DNA]</scope>
</reference>
<dbReference type="AlphaFoldDB" id="A0A485PQT4"/>
<evidence type="ECO:0000313" key="1">
    <source>
        <dbReference type="EMBL" id="VFV46738.1"/>
    </source>
</evidence>
<keyword evidence="2" id="KW-1185">Reference proteome</keyword>
<sequence>MHGENVKQVCAFDSATAVVAPGGAKCHPRGREEKIAIGVSQNFLDPTVEVCGSSLVQWILGRCGTEVFASYTAHMEFSLLMISKASHRTHFKGGEK</sequence>
<dbReference type="EMBL" id="CAAGRJ010039377">
    <property type="protein sequence ID" value="VFV46738.1"/>
    <property type="molecule type" value="Genomic_DNA"/>
</dbReference>
<dbReference type="Proteomes" id="UP000386466">
    <property type="component" value="Unassembled WGS sequence"/>
</dbReference>
<accession>A0A485PQT4</accession>
<protein>
    <submittedName>
        <fullName evidence="1">Uncharacterized protein</fullName>
    </submittedName>
</protein>
<name>A0A485PQT4_LYNPA</name>
<evidence type="ECO:0000313" key="2">
    <source>
        <dbReference type="Proteomes" id="UP000386466"/>
    </source>
</evidence>